<organism evidence="9">
    <name type="scientific">freshwater metagenome</name>
    <dbReference type="NCBI Taxonomy" id="449393"/>
    <lineage>
        <taxon>unclassified sequences</taxon>
        <taxon>metagenomes</taxon>
        <taxon>ecological metagenomes</taxon>
    </lineage>
</organism>
<feature type="transmembrane region" description="Helical" evidence="8">
    <location>
        <begin position="50"/>
        <end position="71"/>
    </location>
</feature>
<dbReference type="Pfam" id="PF02653">
    <property type="entry name" value="BPD_transp_2"/>
    <property type="match status" value="1"/>
</dbReference>
<comment type="subcellular location">
    <subcellularLocation>
        <location evidence="1">Cell membrane</location>
        <topology evidence="1">Multi-pass membrane protein</topology>
    </subcellularLocation>
</comment>
<dbReference type="EMBL" id="CAFBND010000124">
    <property type="protein sequence ID" value="CAB4957627.1"/>
    <property type="molecule type" value="Genomic_DNA"/>
</dbReference>
<feature type="transmembrane region" description="Helical" evidence="8">
    <location>
        <begin position="172"/>
        <end position="190"/>
    </location>
</feature>
<dbReference type="PANTHER" id="PTHR32196">
    <property type="entry name" value="ABC TRANSPORTER PERMEASE PROTEIN YPHD-RELATED-RELATED"/>
    <property type="match status" value="1"/>
</dbReference>
<feature type="transmembrane region" description="Helical" evidence="8">
    <location>
        <begin position="130"/>
        <end position="152"/>
    </location>
</feature>
<dbReference type="GO" id="GO:0022857">
    <property type="term" value="F:transmembrane transporter activity"/>
    <property type="evidence" value="ECO:0007669"/>
    <property type="project" value="InterPro"/>
</dbReference>
<feature type="transmembrane region" description="Helical" evidence="8">
    <location>
        <begin position="250"/>
        <end position="268"/>
    </location>
</feature>
<evidence type="ECO:0000256" key="7">
    <source>
        <dbReference type="ARBA" id="ARBA00023136"/>
    </source>
</evidence>
<sequence length="327" mass="33164">MATSVSVPASRSAHVWRLLGRYGAIIVLVAMCGVFAALQPTTFLTVDNFVNIISQSAIIAIIAIGLTFPLVGGDFDLSIGYVATLGGVLVAMLMANYGMPYLLAIVLVIVVGGVVGVVNGVLVTRVGINALVATLGMGTIVLGIVYALTGGVPVQLNNEAFTAITFNRLLGLPWPVWVMAAVALLAWFLLNRTVAGHGLQATGGNPVAAALSGLRVGRLRTGAFVMAGAASALAGVLITSRSGSATAEAGTPLLLGAFTACFLGAAVLTHGKFHIVGTLIGVLTVAVGFNGIVLIGLGSYLQYLLQGTLLIFAVGVGTLSSRMSSAS</sequence>
<keyword evidence="3" id="KW-1003">Cell membrane</keyword>
<keyword evidence="2" id="KW-0813">Transport</keyword>
<proteinExistence type="predicted"/>
<keyword evidence="4" id="KW-0997">Cell inner membrane</keyword>
<evidence type="ECO:0000256" key="5">
    <source>
        <dbReference type="ARBA" id="ARBA00022692"/>
    </source>
</evidence>
<name>A0A6J7KPP2_9ZZZZ</name>
<accession>A0A6J7KPP2</accession>
<evidence type="ECO:0000256" key="8">
    <source>
        <dbReference type="SAM" id="Phobius"/>
    </source>
</evidence>
<evidence type="ECO:0000256" key="1">
    <source>
        <dbReference type="ARBA" id="ARBA00004651"/>
    </source>
</evidence>
<protein>
    <submittedName>
        <fullName evidence="9">Unannotated protein</fullName>
    </submittedName>
</protein>
<feature type="transmembrane region" description="Helical" evidence="8">
    <location>
        <begin position="303"/>
        <end position="321"/>
    </location>
</feature>
<gene>
    <name evidence="9" type="ORF">UFOPK3752_02070</name>
</gene>
<keyword evidence="5 8" id="KW-0812">Transmembrane</keyword>
<feature type="transmembrane region" description="Helical" evidence="8">
    <location>
        <begin position="221"/>
        <end position="238"/>
    </location>
</feature>
<dbReference type="AlphaFoldDB" id="A0A6J7KPP2"/>
<dbReference type="CDD" id="cd06579">
    <property type="entry name" value="TM_PBP1_transp_AraH_like"/>
    <property type="match status" value="1"/>
</dbReference>
<feature type="transmembrane region" description="Helical" evidence="8">
    <location>
        <begin position="275"/>
        <end position="297"/>
    </location>
</feature>
<feature type="transmembrane region" description="Helical" evidence="8">
    <location>
        <begin position="101"/>
        <end position="123"/>
    </location>
</feature>
<keyword evidence="7 8" id="KW-0472">Membrane</keyword>
<evidence type="ECO:0000256" key="4">
    <source>
        <dbReference type="ARBA" id="ARBA00022519"/>
    </source>
</evidence>
<dbReference type="InterPro" id="IPR001851">
    <property type="entry name" value="ABC_transp_permease"/>
</dbReference>
<evidence type="ECO:0000313" key="9">
    <source>
        <dbReference type="EMBL" id="CAB4957627.1"/>
    </source>
</evidence>
<keyword evidence="6 8" id="KW-1133">Transmembrane helix</keyword>
<evidence type="ECO:0000256" key="2">
    <source>
        <dbReference type="ARBA" id="ARBA00022448"/>
    </source>
</evidence>
<feature type="transmembrane region" description="Helical" evidence="8">
    <location>
        <begin position="19"/>
        <end position="38"/>
    </location>
</feature>
<dbReference type="GO" id="GO:0005886">
    <property type="term" value="C:plasma membrane"/>
    <property type="evidence" value="ECO:0007669"/>
    <property type="project" value="UniProtKB-SubCell"/>
</dbReference>
<reference evidence="9" key="1">
    <citation type="submission" date="2020-05" db="EMBL/GenBank/DDBJ databases">
        <authorList>
            <person name="Chiriac C."/>
            <person name="Salcher M."/>
            <person name="Ghai R."/>
            <person name="Kavagutti S V."/>
        </authorList>
    </citation>
    <scope>NUCLEOTIDE SEQUENCE</scope>
</reference>
<evidence type="ECO:0000256" key="6">
    <source>
        <dbReference type="ARBA" id="ARBA00022989"/>
    </source>
</evidence>
<dbReference type="PANTHER" id="PTHR32196:SF21">
    <property type="entry name" value="ABC TRANSPORTER PERMEASE PROTEIN YPHD-RELATED"/>
    <property type="match status" value="1"/>
</dbReference>
<evidence type="ECO:0000256" key="3">
    <source>
        <dbReference type="ARBA" id="ARBA00022475"/>
    </source>
</evidence>